<feature type="non-terminal residue" evidence="2">
    <location>
        <position position="243"/>
    </location>
</feature>
<feature type="domain" description="DUF6273" evidence="1">
    <location>
        <begin position="61"/>
        <end position="228"/>
    </location>
</feature>
<name>A0A8S5NN63_9CAUD</name>
<dbReference type="InterPro" id="IPR046240">
    <property type="entry name" value="DUF6273"/>
</dbReference>
<dbReference type="Pfam" id="PF19789">
    <property type="entry name" value="DUF6273"/>
    <property type="match status" value="1"/>
</dbReference>
<protein>
    <submittedName>
        <fullName evidence="2">Tail protein</fullName>
    </submittedName>
</protein>
<proteinExistence type="predicted"/>
<dbReference type="EMBL" id="BK015212">
    <property type="protein sequence ID" value="DAD96166.1"/>
    <property type="molecule type" value="Genomic_DNA"/>
</dbReference>
<evidence type="ECO:0000259" key="1">
    <source>
        <dbReference type="Pfam" id="PF19789"/>
    </source>
</evidence>
<accession>A0A8S5NN63</accession>
<organism evidence="2">
    <name type="scientific">Myoviridae sp. ctlnK45</name>
    <dbReference type="NCBI Taxonomy" id="2826693"/>
    <lineage>
        <taxon>Viruses</taxon>
        <taxon>Duplodnaviria</taxon>
        <taxon>Heunggongvirae</taxon>
        <taxon>Uroviricota</taxon>
        <taxon>Caudoviricetes</taxon>
    </lineage>
</organism>
<sequence length="243" mass="25687">MGHVTVVGGCRAKAPSTGILASSLAVGTTVKLMEGGTAVEYLVVNQGIPSNSSLYDASCDGTWLLRKDIHSNRQWHTSDVSKYETSAINTWLNGDFFNSLGTTEQAVVKQVKIPYRADGGSDGSDQSGANGLSCKVFLLSGYEVGWTTSDSSYFSVDGAKLDYFESGPGTSADSKRIAKLNGSAADWWLRSPYTGDTGIVCFVGGNGGYYFSNASISRGIRPAVILPSNALFDETTMLLKGVA</sequence>
<evidence type="ECO:0000313" key="2">
    <source>
        <dbReference type="EMBL" id="DAD96166.1"/>
    </source>
</evidence>
<reference evidence="2" key="1">
    <citation type="journal article" date="2021" name="Proc. Natl. Acad. Sci. U.S.A.">
        <title>A Catalog of Tens of Thousands of Viruses from Human Metagenomes Reveals Hidden Associations with Chronic Diseases.</title>
        <authorList>
            <person name="Tisza M.J."/>
            <person name="Buck C.B."/>
        </authorList>
    </citation>
    <scope>NUCLEOTIDE SEQUENCE</scope>
    <source>
        <strain evidence="2">CtlnK45</strain>
    </source>
</reference>